<evidence type="ECO:0000313" key="3">
    <source>
        <dbReference type="Proteomes" id="UP001054837"/>
    </source>
</evidence>
<evidence type="ECO:0000256" key="1">
    <source>
        <dbReference type="SAM" id="MobiDB-lite"/>
    </source>
</evidence>
<feature type="compositionally biased region" description="Polar residues" evidence="1">
    <location>
        <begin position="262"/>
        <end position="278"/>
    </location>
</feature>
<dbReference type="AlphaFoldDB" id="A0AAV4WQE3"/>
<gene>
    <name evidence="2" type="ORF">CDAR_16341</name>
</gene>
<accession>A0AAV4WQE3</accession>
<feature type="compositionally biased region" description="Basic and acidic residues" evidence="1">
    <location>
        <begin position="12"/>
        <end position="25"/>
    </location>
</feature>
<sequence>MCEYFQRVTANETKEERETRLEKQRARQARHRTAESPAQRERRLERARQAENRAAEQRERRRQYMHVWNQRVLERETAEQRARRLERLRTNYVTWSKSRATETEEQRKDRLENRRIFNARKKNVIKDKEDVMPVEPTIVIKGEPIQWNPEAFASDDKDVKNVTKDVGDTVLVGLTVIFKAEPITFGPEPSASADIVIKDEFVICSEDDTESSADVPPSTVPASHVTLSVACLGSGRKPSKSSTSADIVIKDEVVVSCEDDTGSSADVPSSTEPTSHVNLSVACLGSSQQPDSGQ</sequence>
<keyword evidence="3" id="KW-1185">Reference proteome</keyword>
<proteinExistence type="predicted"/>
<name>A0AAV4WQE3_9ARAC</name>
<dbReference type="Proteomes" id="UP001054837">
    <property type="component" value="Unassembled WGS sequence"/>
</dbReference>
<feature type="region of interest" description="Disordered" evidence="1">
    <location>
        <begin position="6"/>
        <end position="60"/>
    </location>
</feature>
<feature type="compositionally biased region" description="Polar residues" evidence="1">
    <location>
        <begin position="285"/>
        <end position="294"/>
    </location>
</feature>
<dbReference type="EMBL" id="BPLQ01015013">
    <property type="protein sequence ID" value="GIY85150.1"/>
    <property type="molecule type" value="Genomic_DNA"/>
</dbReference>
<evidence type="ECO:0000313" key="2">
    <source>
        <dbReference type="EMBL" id="GIY85150.1"/>
    </source>
</evidence>
<feature type="compositionally biased region" description="Basic and acidic residues" evidence="1">
    <location>
        <begin position="32"/>
        <end position="59"/>
    </location>
</feature>
<reference evidence="2 3" key="1">
    <citation type="submission" date="2021-06" db="EMBL/GenBank/DDBJ databases">
        <title>Caerostris darwini draft genome.</title>
        <authorList>
            <person name="Kono N."/>
            <person name="Arakawa K."/>
        </authorList>
    </citation>
    <scope>NUCLEOTIDE SEQUENCE [LARGE SCALE GENOMIC DNA]</scope>
</reference>
<protein>
    <submittedName>
        <fullName evidence="2">Uncharacterized protein</fullName>
    </submittedName>
</protein>
<organism evidence="2 3">
    <name type="scientific">Caerostris darwini</name>
    <dbReference type="NCBI Taxonomy" id="1538125"/>
    <lineage>
        <taxon>Eukaryota</taxon>
        <taxon>Metazoa</taxon>
        <taxon>Ecdysozoa</taxon>
        <taxon>Arthropoda</taxon>
        <taxon>Chelicerata</taxon>
        <taxon>Arachnida</taxon>
        <taxon>Araneae</taxon>
        <taxon>Araneomorphae</taxon>
        <taxon>Entelegynae</taxon>
        <taxon>Araneoidea</taxon>
        <taxon>Araneidae</taxon>
        <taxon>Caerostris</taxon>
    </lineage>
</organism>
<feature type="region of interest" description="Disordered" evidence="1">
    <location>
        <begin position="259"/>
        <end position="294"/>
    </location>
</feature>
<comment type="caution">
    <text evidence="2">The sequence shown here is derived from an EMBL/GenBank/DDBJ whole genome shotgun (WGS) entry which is preliminary data.</text>
</comment>